<keyword evidence="2" id="KW-1015">Disulfide bond</keyword>
<dbReference type="GO" id="GO:0005576">
    <property type="term" value="C:extracellular region"/>
    <property type="evidence" value="ECO:0007669"/>
    <property type="project" value="InterPro"/>
</dbReference>
<keyword evidence="6" id="KW-1185">Reference proteome</keyword>
<dbReference type="SUPFAM" id="SSF101751">
    <property type="entry name" value="Hydrophobin II, HfbII"/>
    <property type="match status" value="1"/>
</dbReference>
<dbReference type="EMBL" id="PDLM01000005">
    <property type="protein sequence ID" value="RDW77209.1"/>
    <property type="molecule type" value="Genomic_DNA"/>
</dbReference>
<feature type="signal peptide" evidence="4">
    <location>
        <begin position="1"/>
        <end position="20"/>
    </location>
</feature>
<organism evidence="5 6">
    <name type="scientific">Coleophoma cylindrospora</name>
    <dbReference type="NCBI Taxonomy" id="1849047"/>
    <lineage>
        <taxon>Eukaryota</taxon>
        <taxon>Fungi</taxon>
        <taxon>Dikarya</taxon>
        <taxon>Ascomycota</taxon>
        <taxon>Pezizomycotina</taxon>
        <taxon>Leotiomycetes</taxon>
        <taxon>Helotiales</taxon>
        <taxon>Dermateaceae</taxon>
        <taxon>Coleophoma</taxon>
    </lineage>
</organism>
<feature type="region of interest" description="Disordered" evidence="3">
    <location>
        <begin position="27"/>
        <end position="57"/>
    </location>
</feature>
<evidence type="ECO:0000256" key="4">
    <source>
        <dbReference type="SAM" id="SignalP"/>
    </source>
</evidence>
<sequence length="256" mass="28250">MKFSILSFAVLSSLATLSVAIDIPGQVNTKTSTSTSSTTTSTSSKTTTTSTSTSTSTIINTPSITVTSTTAISTLQKSATSIVTSVTKTTVNAIVTDTPVEKYIKEEETKEEGGDKDYREGRDHDGEHHHGDHDDDDKHHDGGHDHENDDKHHDGGHDHENGEHHEDEKDEDKGVNYDEYDHGQPVDHKVCNKDKHFKTPLCCQEYIHKSLHLDCRPPHDKPRSKDSFKDDCFDDNKTPQCCHVPLGGGGFICERP</sequence>
<evidence type="ECO:0000256" key="1">
    <source>
        <dbReference type="ARBA" id="ARBA00009576"/>
    </source>
</evidence>
<dbReference type="AlphaFoldDB" id="A0A3D8RT44"/>
<protein>
    <submittedName>
        <fullName evidence="5">Uncharacterized protein</fullName>
    </submittedName>
</protein>
<dbReference type="Pfam" id="PF06766">
    <property type="entry name" value="Hydrophobin_2"/>
    <property type="match status" value="1"/>
</dbReference>
<comment type="caution">
    <text evidence="5">The sequence shown here is derived from an EMBL/GenBank/DDBJ whole genome shotgun (WGS) entry which is preliminary data.</text>
</comment>
<feature type="chain" id="PRO_5017737248" evidence="4">
    <location>
        <begin position="21"/>
        <end position="256"/>
    </location>
</feature>
<evidence type="ECO:0000313" key="5">
    <source>
        <dbReference type="EMBL" id="RDW77209.1"/>
    </source>
</evidence>
<evidence type="ECO:0000256" key="3">
    <source>
        <dbReference type="SAM" id="MobiDB-lite"/>
    </source>
</evidence>
<keyword evidence="4" id="KW-0732">Signal</keyword>
<dbReference type="InterPro" id="IPR036686">
    <property type="entry name" value="Class_II_Hydrophobin_sf"/>
</dbReference>
<dbReference type="OrthoDB" id="10515926at2759"/>
<comment type="similarity">
    <text evidence="1">Belongs to the cerato-ulmin hydrophobin family.</text>
</comment>
<proteinExistence type="inferred from homology"/>
<dbReference type="CDD" id="cd23508">
    <property type="entry name" value="hydrophobin_II"/>
    <property type="match status" value="1"/>
</dbReference>
<accession>A0A3D8RT44</accession>
<evidence type="ECO:0000313" key="6">
    <source>
        <dbReference type="Proteomes" id="UP000256645"/>
    </source>
</evidence>
<dbReference type="Gene3D" id="3.20.120.10">
    <property type="entry name" value="Hydrophobin"/>
    <property type="match status" value="1"/>
</dbReference>
<name>A0A3D8RT44_9HELO</name>
<reference evidence="5 6" key="1">
    <citation type="journal article" date="2018" name="IMA Fungus">
        <title>IMA Genome-F 9: Draft genome sequence of Annulohypoxylon stygium, Aspergillus mulundensis, Berkeleyomyces basicola (syn. Thielaviopsis basicola), Ceratocystis smalleyi, two Cercospora beticola strains, Coleophoma cylindrospora, Fusarium fracticaudum, Phialophora cf. hyalina, and Morchella septimelata.</title>
        <authorList>
            <person name="Wingfield B.D."/>
            <person name="Bills G.F."/>
            <person name="Dong Y."/>
            <person name="Huang W."/>
            <person name="Nel W.J."/>
            <person name="Swalarsk-Parry B.S."/>
            <person name="Vaghefi N."/>
            <person name="Wilken P.M."/>
            <person name="An Z."/>
            <person name="de Beer Z.W."/>
            <person name="De Vos L."/>
            <person name="Chen L."/>
            <person name="Duong T.A."/>
            <person name="Gao Y."/>
            <person name="Hammerbacher A."/>
            <person name="Kikkert J.R."/>
            <person name="Li Y."/>
            <person name="Li H."/>
            <person name="Li K."/>
            <person name="Li Q."/>
            <person name="Liu X."/>
            <person name="Ma X."/>
            <person name="Naidoo K."/>
            <person name="Pethybridge S.J."/>
            <person name="Sun J."/>
            <person name="Steenkamp E.T."/>
            <person name="van der Nest M.A."/>
            <person name="van Wyk S."/>
            <person name="Wingfield M.J."/>
            <person name="Xiong C."/>
            <person name="Yue Q."/>
            <person name="Zhang X."/>
        </authorList>
    </citation>
    <scope>NUCLEOTIDE SEQUENCE [LARGE SCALE GENOMIC DNA]</scope>
    <source>
        <strain evidence="5 6">BP6252</strain>
    </source>
</reference>
<feature type="region of interest" description="Disordered" evidence="3">
    <location>
        <begin position="103"/>
        <end position="183"/>
    </location>
</feature>
<dbReference type="Proteomes" id="UP000256645">
    <property type="component" value="Unassembled WGS sequence"/>
</dbReference>
<feature type="compositionally biased region" description="Low complexity" evidence="3">
    <location>
        <begin position="29"/>
        <end position="57"/>
    </location>
</feature>
<evidence type="ECO:0000256" key="2">
    <source>
        <dbReference type="ARBA" id="ARBA00023157"/>
    </source>
</evidence>
<gene>
    <name evidence="5" type="ORF">BP6252_05262</name>
</gene>
<dbReference type="InterPro" id="IPR010636">
    <property type="entry name" value="Class_II_hydrophobin"/>
</dbReference>